<accession>A0A1Y1IJU7</accession>
<reference evidence="2 3" key="1">
    <citation type="journal article" date="2014" name="Nat. Commun.">
        <title>Klebsormidium flaccidum genome reveals primary factors for plant terrestrial adaptation.</title>
        <authorList>
            <person name="Hori K."/>
            <person name="Maruyama F."/>
            <person name="Fujisawa T."/>
            <person name="Togashi T."/>
            <person name="Yamamoto N."/>
            <person name="Seo M."/>
            <person name="Sato S."/>
            <person name="Yamada T."/>
            <person name="Mori H."/>
            <person name="Tajima N."/>
            <person name="Moriyama T."/>
            <person name="Ikeuchi M."/>
            <person name="Watanabe M."/>
            <person name="Wada H."/>
            <person name="Kobayashi K."/>
            <person name="Saito M."/>
            <person name="Masuda T."/>
            <person name="Sasaki-Sekimoto Y."/>
            <person name="Mashiguchi K."/>
            <person name="Awai K."/>
            <person name="Shimojima M."/>
            <person name="Masuda S."/>
            <person name="Iwai M."/>
            <person name="Nobusawa T."/>
            <person name="Narise T."/>
            <person name="Kondo S."/>
            <person name="Saito H."/>
            <person name="Sato R."/>
            <person name="Murakawa M."/>
            <person name="Ihara Y."/>
            <person name="Oshima-Yamada Y."/>
            <person name="Ohtaka K."/>
            <person name="Satoh M."/>
            <person name="Sonobe K."/>
            <person name="Ishii M."/>
            <person name="Ohtani R."/>
            <person name="Kanamori-Sato M."/>
            <person name="Honoki R."/>
            <person name="Miyazaki D."/>
            <person name="Mochizuki H."/>
            <person name="Umetsu J."/>
            <person name="Higashi K."/>
            <person name="Shibata D."/>
            <person name="Kamiya Y."/>
            <person name="Sato N."/>
            <person name="Nakamura Y."/>
            <person name="Tabata S."/>
            <person name="Ida S."/>
            <person name="Kurokawa K."/>
            <person name="Ohta H."/>
        </authorList>
    </citation>
    <scope>NUCLEOTIDE SEQUENCE [LARGE SCALE GENOMIC DNA]</scope>
    <source>
        <strain evidence="2 3">NIES-2285</strain>
    </source>
</reference>
<sequence length="125" mass="13822">MCFSSDEEDDDDRSDVTVNLLAARKKRALYATKLLIETPLLGVCALTLLTAWAHWAPDARASGAPLDVYALTNNLFIKGDIELLDLYAITPAWAGVYMPFRRCTDDVSELVSAVQECCELRKALP</sequence>
<evidence type="ECO:0000256" key="1">
    <source>
        <dbReference type="SAM" id="Phobius"/>
    </source>
</evidence>
<gene>
    <name evidence="2" type="ORF">KFL_005190030</name>
</gene>
<dbReference type="Proteomes" id="UP000054558">
    <property type="component" value="Unassembled WGS sequence"/>
</dbReference>
<evidence type="ECO:0000313" key="3">
    <source>
        <dbReference type="Proteomes" id="UP000054558"/>
    </source>
</evidence>
<organism evidence="2 3">
    <name type="scientific">Klebsormidium nitens</name>
    <name type="common">Green alga</name>
    <name type="synonym">Ulothrix nitens</name>
    <dbReference type="NCBI Taxonomy" id="105231"/>
    <lineage>
        <taxon>Eukaryota</taxon>
        <taxon>Viridiplantae</taxon>
        <taxon>Streptophyta</taxon>
        <taxon>Klebsormidiophyceae</taxon>
        <taxon>Klebsormidiales</taxon>
        <taxon>Klebsormidiaceae</taxon>
        <taxon>Klebsormidium</taxon>
    </lineage>
</organism>
<protein>
    <submittedName>
        <fullName evidence="2">Uncharacterized protein</fullName>
    </submittedName>
</protein>
<keyword evidence="3" id="KW-1185">Reference proteome</keyword>
<dbReference type="AlphaFoldDB" id="A0A1Y1IJU7"/>
<proteinExistence type="predicted"/>
<keyword evidence="1" id="KW-0812">Transmembrane</keyword>
<evidence type="ECO:0000313" key="2">
    <source>
        <dbReference type="EMBL" id="GAQ89411.1"/>
    </source>
</evidence>
<name>A0A1Y1IJU7_KLENI</name>
<keyword evidence="1" id="KW-0472">Membrane</keyword>
<keyword evidence="1" id="KW-1133">Transmembrane helix</keyword>
<feature type="transmembrane region" description="Helical" evidence="1">
    <location>
        <begin position="34"/>
        <end position="55"/>
    </location>
</feature>
<dbReference type="EMBL" id="DF237468">
    <property type="protein sequence ID" value="GAQ89411.1"/>
    <property type="molecule type" value="Genomic_DNA"/>
</dbReference>